<dbReference type="EMBL" id="JBHSNB010000001">
    <property type="protein sequence ID" value="MFC5584208.1"/>
    <property type="molecule type" value="Genomic_DNA"/>
</dbReference>
<name>A0ABW0T4V6_9HYPH</name>
<evidence type="ECO:0000313" key="2">
    <source>
        <dbReference type="Proteomes" id="UP001596107"/>
    </source>
</evidence>
<comment type="caution">
    <text evidence="1">The sequence shown here is derived from an EMBL/GenBank/DDBJ whole genome shotgun (WGS) entry which is preliminary data.</text>
</comment>
<evidence type="ECO:0000313" key="1">
    <source>
        <dbReference type="EMBL" id="MFC5584208.1"/>
    </source>
</evidence>
<reference evidence="2" key="1">
    <citation type="journal article" date="2019" name="Int. J. Syst. Evol. Microbiol.">
        <title>The Global Catalogue of Microorganisms (GCM) 10K type strain sequencing project: providing services to taxonomists for standard genome sequencing and annotation.</title>
        <authorList>
            <consortium name="The Broad Institute Genomics Platform"/>
            <consortium name="The Broad Institute Genome Sequencing Center for Infectious Disease"/>
            <person name="Wu L."/>
            <person name="Ma J."/>
        </authorList>
    </citation>
    <scope>NUCLEOTIDE SEQUENCE [LARGE SCALE GENOMIC DNA]</scope>
    <source>
        <strain evidence="2">JCM 3366</strain>
    </source>
</reference>
<keyword evidence="2" id="KW-1185">Reference proteome</keyword>
<dbReference type="Proteomes" id="UP001596107">
    <property type="component" value="Unassembled WGS sequence"/>
</dbReference>
<accession>A0ABW0T4V6</accession>
<dbReference type="RefSeq" id="WP_223019978.1">
    <property type="nucleotide sequence ID" value="NZ_CP078143.1"/>
</dbReference>
<organism evidence="1 2">
    <name type="scientific">Nitratireductor kimnyeongensis</name>
    <dbReference type="NCBI Taxonomy" id="430679"/>
    <lineage>
        <taxon>Bacteria</taxon>
        <taxon>Pseudomonadati</taxon>
        <taxon>Pseudomonadota</taxon>
        <taxon>Alphaproteobacteria</taxon>
        <taxon>Hyphomicrobiales</taxon>
        <taxon>Phyllobacteriaceae</taxon>
        <taxon>Nitratireductor</taxon>
    </lineage>
</organism>
<sequence>MIMIDVEIRIEKAKADGKRFLLVCADTMDRIKGDKDLGYYYPDLETPEDVVRYISRFQLGKWTAGDLRDHCEAVIELGGTAEPVFHDPVAWLAQHGWSYPGSILSISLCRKMFEVYGIRESSRPWLDGIAVGMDLESMRKAQ</sequence>
<gene>
    <name evidence="1" type="ORF">ACFPOD_03720</name>
</gene>
<protein>
    <submittedName>
        <fullName evidence="1">Uncharacterized protein</fullName>
    </submittedName>
</protein>
<proteinExistence type="predicted"/>